<dbReference type="OrthoDB" id="10409267at2759"/>
<dbReference type="Proteomes" id="UP000193642">
    <property type="component" value="Unassembled WGS sequence"/>
</dbReference>
<comment type="caution">
    <text evidence="2">The sequence shown here is derived from an EMBL/GenBank/DDBJ whole genome shotgun (WGS) entry which is preliminary data.</text>
</comment>
<dbReference type="AlphaFoldDB" id="A0A1Y2C3N2"/>
<gene>
    <name evidence="2" type="ORF">BCR33DRAFT_718801</name>
</gene>
<name>A0A1Y2C3N2_9FUNG</name>
<organism evidence="2 3">
    <name type="scientific">Rhizoclosmatium globosum</name>
    <dbReference type="NCBI Taxonomy" id="329046"/>
    <lineage>
        <taxon>Eukaryota</taxon>
        <taxon>Fungi</taxon>
        <taxon>Fungi incertae sedis</taxon>
        <taxon>Chytridiomycota</taxon>
        <taxon>Chytridiomycota incertae sedis</taxon>
        <taxon>Chytridiomycetes</taxon>
        <taxon>Chytridiales</taxon>
        <taxon>Chytriomycetaceae</taxon>
        <taxon>Rhizoclosmatium</taxon>
    </lineage>
</organism>
<dbReference type="InterPro" id="IPR025164">
    <property type="entry name" value="Toastrack_DUF4097"/>
</dbReference>
<keyword evidence="3" id="KW-1185">Reference proteome</keyword>
<proteinExistence type="predicted"/>
<reference evidence="2 3" key="1">
    <citation type="submission" date="2016-07" db="EMBL/GenBank/DDBJ databases">
        <title>Pervasive Adenine N6-methylation of Active Genes in Fungi.</title>
        <authorList>
            <consortium name="DOE Joint Genome Institute"/>
            <person name="Mondo S.J."/>
            <person name="Dannebaum R.O."/>
            <person name="Kuo R.C."/>
            <person name="Labutti K."/>
            <person name="Haridas S."/>
            <person name="Kuo A."/>
            <person name="Salamov A."/>
            <person name="Ahrendt S.R."/>
            <person name="Lipzen A."/>
            <person name="Sullivan W."/>
            <person name="Andreopoulos W.B."/>
            <person name="Clum A."/>
            <person name="Lindquist E."/>
            <person name="Daum C."/>
            <person name="Ramamoorthy G.K."/>
            <person name="Gryganskyi A."/>
            <person name="Culley D."/>
            <person name="Magnuson J.K."/>
            <person name="James T.Y."/>
            <person name="O'Malley M.A."/>
            <person name="Stajich J.E."/>
            <person name="Spatafora J.W."/>
            <person name="Visel A."/>
            <person name="Grigoriev I.V."/>
        </authorList>
    </citation>
    <scope>NUCLEOTIDE SEQUENCE [LARGE SCALE GENOMIC DNA]</scope>
    <source>
        <strain evidence="2 3">JEL800</strain>
    </source>
</reference>
<evidence type="ECO:0000313" key="2">
    <source>
        <dbReference type="EMBL" id="ORY41650.1"/>
    </source>
</evidence>
<dbReference type="EMBL" id="MCGO01000031">
    <property type="protein sequence ID" value="ORY41650.1"/>
    <property type="molecule type" value="Genomic_DNA"/>
</dbReference>
<dbReference type="Pfam" id="PF13349">
    <property type="entry name" value="DUF4097"/>
    <property type="match status" value="1"/>
</dbReference>
<sequence length="444" mass="47669">MAEREPLLPPFSVTKRPVFQQYRNVVLACIVGVLFLWTWWPSVSNVESAVFSSLFIRGVHPTNGPSFGSTRARVAWRVVTDCKAAIPSMTVKTSIESNELKVDIVYPTERPPCRWMQRFWLELNVSLPETMVLSTFNIKDYSSDLRWDSVNVETNFNAEVGSGDVDIRSPLHTSTVADSITVTQTSTFSGDVRVSGQSLSADTVSVSTQHQLCIVSTFSGSISLESSVNKSGDITFAIETFSGSVNFKKLESSLIRATEAITTNTCSLSTTSGDIDLQATVIASTSFDASSFSGRIRSRSDLTSSSITINTKSGDINLAKATSAIANLDSGYSGSITATISGYDSVSLVSKSGDIDTNLSPRSASSNKAKIEARSGRVKAFVSDFTGWFDAKSKYSGRVKVNGQIDVVKQSKNGVEGWVGGVGVGTGKIEAVTDNGDIMLAFDC</sequence>
<evidence type="ECO:0000313" key="3">
    <source>
        <dbReference type="Proteomes" id="UP000193642"/>
    </source>
</evidence>
<evidence type="ECO:0000259" key="1">
    <source>
        <dbReference type="Pfam" id="PF13349"/>
    </source>
</evidence>
<accession>A0A1Y2C3N2</accession>
<feature type="domain" description="DUF4097" evidence="1">
    <location>
        <begin position="235"/>
        <end position="439"/>
    </location>
</feature>
<protein>
    <recommendedName>
        <fullName evidence="1">DUF4097 domain-containing protein</fullName>
    </recommendedName>
</protein>